<protein>
    <submittedName>
        <fullName evidence="2">Uncharacterized protein</fullName>
    </submittedName>
</protein>
<dbReference type="EMBL" id="MSZX01000014">
    <property type="protein sequence ID" value="OPA73730.1"/>
    <property type="molecule type" value="Genomic_DNA"/>
</dbReference>
<accession>A0A1T2X1J1</accession>
<feature type="transmembrane region" description="Helical" evidence="1">
    <location>
        <begin position="47"/>
        <end position="71"/>
    </location>
</feature>
<organism evidence="2 3">
    <name type="scientific">Paenibacillus selenitireducens</name>
    <dbReference type="NCBI Taxonomy" id="1324314"/>
    <lineage>
        <taxon>Bacteria</taxon>
        <taxon>Bacillati</taxon>
        <taxon>Bacillota</taxon>
        <taxon>Bacilli</taxon>
        <taxon>Bacillales</taxon>
        <taxon>Paenibacillaceae</taxon>
        <taxon>Paenibacillus</taxon>
    </lineage>
</organism>
<keyword evidence="1" id="KW-0812">Transmembrane</keyword>
<proteinExistence type="predicted"/>
<dbReference type="RefSeq" id="WP_078502297.1">
    <property type="nucleotide sequence ID" value="NZ_MSZX01000014.1"/>
</dbReference>
<reference evidence="2 3" key="1">
    <citation type="submission" date="2017-01" db="EMBL/GenBank/DDBJ databases">
        <title>Genome analysis of Paenibacillus selenitrireducens ES3-24.</title>
        <authorList>
            <person name="Xu D."/>
            <person name="Yao R."/>
            <person name="Zheng S."/>
        </authorList>
    </citation>
    <scope>NUCLEOTIDE SEQUENCE [LARGE SCALE GENOMIC DNA]</scope>
    <source>
        <strain evidence="2 3">ES3-24</strain>
    </source>
</reference>
<sequence>MRSIGLSLLLAGMFLMSLSGLEKILVFVSFQGKVSDMTALRDLTPSGLWSITNFTFVGGLVVLVVGLGCLFHKPFKRSLIEGNQAYQERSKEHGD</sequence>
<dbReference type="Proteomes" id="UP000190188">
    <property type="component" value="Unassembled WGS sequence"/>
</dbReference>
<keyword evidence="1" id="KW-0472">Membrane</keyword>
<dbReference type="AlphaFoldDB" id="A0A1T2X1J1"/>
<dbReference type="OrthoDB" id="2652080at2"/>
<evidence type="ECO:0000313" key="3">
    <source>
        <dbReference type="Proteomes" id="UP000190188"/>
    </source>
</evidence>
<dbReference type="STRING" id="1324314.BVG16_26945"/>
<evidence type="ECO:0000313" key="2">
    <source>
        <dbReference type="EMBL" id="OPA73730.1"/>
    </source>
</evidence>
<comment type="caution">
    <text evidence="2">The sequence shown here is derived from an EMBL/GenBank/DDBJ whole genome shotgun (WGS) entry which is preliminary data.</text>
</comment>
<name>A0A1T2X1J1_9BACL</name>
<evidence type="ECO:0000256" key="1">
    <source>
        <dbReference type="SAM" id="Phobius"/>
    </source>
</evidence>
<keyword evidence="3" id="KW-1185">Reference proteome</keyword>
<gene>
    <name evidence="2" type="ORF">BVG16_26945</name>
</gene>
<keyword evidence="1" id="KW-1133">Transmembrane helix</keyword>